<protein>
    <recommendedName>
        <fullName evidence="5">RxLR effector protein</fullName>
    </recommendedName>
</protein>
<evidence type="ECO:0000313" key="6">
    <source>
        <dbReference type="EMBL" id="GMF43489.1"/>
    </source>
</evidence>
<feature type="signal peptide" evidence="5">
    <location>
        <begin position="1"/>
        <end position="17"/>
    </location>
</feature>
<keyword evidence="4 5" id="KW-0732">Signal</keyword>
<comment type="similarity">
    <text evidence="2 5">Belongs to the RxLR effector family.</text>
</comment>
<sequence length="155" mass="17401">MRVYYLLVLAVIAVLSGSNVVSSSATQRLANQGVIEPRNDIELKTTRVLRAAAIPNKATGPDDEERGIAEVAKKLGTSVAKWPKTTIQKMYVQFSAAAMNIEATATKFMQWGFNPDQVYRWLKVYDGNPGHERDVWEAFARMYKVANPRWVSKHS</sequence>
<proteinExistence type="inferred from homology"/>
<dbReference type="AlphaFoldDB" id="A0A9W6XNW8"/>
<evidence type="ECO:0000256" key="4">
    <source>
        <dbReference type="ARBA" id="ARBA00022729"/>
    </source>
</evidence>
<reference evidence="6" key="1">
    <citation type="submission" date="2023-04" db="EMBL/GenBank/DDBJ databases">
        <title>Phytophthora fragariaefolia NBRC 109709.</title>
        <authorList>
            <person name="Ichikawa N."/>
            <person name="Sato H."/>
            <person name="Tonouchi N."/>
        </authorList>
    </citation>
    <scope>NUCLEOTIDE SEQUENCE</scope>
    <source>
        <strain evidence="6">NBRC 109709</strain>
    </source>
</reference>
<dbReference type="Pfam" id="PF16810">
    <property type="entry name" value="RXLR"/>
    <property type="match status" value="1"/>
</dbReference>
<dbReference type="Proteomes" id="UP001165121">
    <property type="component" value="Unassembled WGS sequence"/>
</dbReference>
<evidence type="ECO:0000256" key="3">
    <source>
        <dbReference type="ARBA" id="ARBA00022525"/>
    </source>
</evidence>
<name>A0A9W6XNW8_9STRA</name>
<accession>A0A9W6XNW8</accession>
<gene>
    <name evidence="6" type="ORF">Pfra01_001472700</name>
</gene>
<dbReference type="OrthoDB" id="108362at2759"/>
<organism evidence="6 7">
    <name type="scientific">Phytophthora fragariaefolia</name>
    <dbReference type="NCBI Taxonomy" id="1490495"/>
    <lineage>
        <taxon>Eukaryota</taxon>
        <taxon>Sar</taxon>
        <taxon>Stramenopiles</taxon>
        <taxon>Oomycota</taxon>
        <taxon>Peronosporomycetes</taxon>
        <taxon>Peronosporales</taxon>
        <taxon>Peronosporaceae</taxon>
        <taxon>Phytophthora</taxon>
    </lineage>
</organism>
<comment type="domain">
    <text evidence="5">The RxLR-dEER motif acts to carry the protein into the host cell cytoplasm through binding to cell surface phosphatidylinositol-3-phosphate.</text>
</comment>
<dbReference type="InterPro" id="IPR031825">
    <property type="entry name" value="RXLR"/>
</dbReference>
<comment type="function">
    <text evidence="5">Effector that suppresses plant defense responses during pathogen infection.</text>
</comment>
<dbReference type="EMBL" id="BSXT01001545">
    <property type="protein sequence ID" value="GMF43489.1"/>
    <property type="molecule type" value="Genomic_DNA"/>
</dbReference>
<evidence type="ECO:0000256" key="2">
    <source>
        <dbReference type="ARBA" id="ARBA00010400"/>
    </source>
</evidence>
<comment type="subcellular location">
    <subcellularLocation>
        <location evidence="1 5">Secreted</location>
    </subcellularLocation>
</comment>
<comment type="caution">
    <text evidence="6">The sequence shown here is derived from an EMBL/GenBank/DDBJ whole genome shotgun (WGS) entry which is preliminary data.</text>
</comment>
<evidence type="ECO:0000313" key="7">
    <source>
        <dbReference type="Proteomes" id="UP001165121"/>
    </source>
</evidence>
<evidence type="ECO:0000256" key="5">
    <source>
        <dbReference type="RuleBase" id="RU367124"/>
    </source>
</evidence>
<keyword evidence="7" id="KW-1185">Reference proteome</keyword>
<evidence type="ECO:0000256" key="1">
    <source>
        <dbReference type="ARBA" id="ARBA00004613"/>
    </source>
</evidence>
<feature type="chain" id="PRO_5045012708" description="RxLR effector protein" evidence="5">
    <location>
        <begin position="18"/>
        <end position="155"/>
    </location>
</feature>
<keyword evidence="3 5" id="KW-0964">Secreted</keyword>